<dbReference type="eggNOG" id="COG3391">
    <property type="taxonomic scope" value="Bacteria"/>
</dbReference>
<keyword evidence="3" id="KW-1185">Reference proteome</keyword>
<comment type="caution">
    <text evidence="2">The sequence shown here is derived from an EMBL/GenBank/DDBJ whole genome shotgun (WGS) entry which is preliminary data.</text>
</comment>
<evidence type="ECO:0000256" key="1">
    <source>
        <dbReference type="SAM" id="SignalP"/>
    </source>
</evidence>
<name>A0A1T3I9Z6_ELIME</name>
<dbReference type="STRING" id="238.BBD35_03195"/>
<dbReference type="InterPro" id="IPR015943">
    <property type="entry name" value="WD40/YVTN_repeat-like_dom_sf"/>
</dbReference>
<feature type="chain" id="PRO_5030034716" description="YncE family protein" evidence="1">
    <location>
        <begin position="20"/>
        <end position="376"/>
    </location>
</feature>
<evidence type="ECO:0008006" key="4">
    <source>
        <dbReference type="Google" id="ProtNLM"/>
    </source>
</evidence>
<dbReference type="RefSeq" id="WP_070904865.1">
    <property type="nucleotide sequence ID" value="NZ_CP016378.1"/>
</dbReference>
<dbReference type="InterPro" id="IPR051200">
    <property type="entry name" value="Host-pathogen_enzymatic-act"/>
</dbReference>
<reference evidence="2 3" key="1">
    <citation type="submission" date="2016-11" db="EMBL/GenBank/DDBJ databases">
        <title>Genome sequence and comparative genomic analysis of clinical strain Elizabethkingia meningoseptica 61421 PRCM.</title>
        <authorList>
            <person name="Wang M."/>
            <person name="Hu S."/>
            <person name="Cao L."/>
            <person name="Jiang T."/>
            <person name="Zhou Y."/>
            <person name="Ming D."/>
        </authorList>
    </citation>
    <scope>NUCLEOTIDE SEQUENCE [LARGE SCALE GENOMIC DNA]</scope>
    <source>
        <strain evidence="2 3">61421 PRCM</strain>
    </source>
</reference>
<dbReference type="OrthoDB" id="792648at2"/>
<organism evidence="2 3">
    <name type="scientific">Elizabethkingia meningoseptica</name>
    <name type="common">Chryseobacterium meningosepticum</name>
    <dbReference type="NCBI Taxonomy" id="238"/>
    <lineage>
        <taxon>Bacteria</taxon>
        <taxon>Pseudomonadati</taxon>
        <taxon>Bacteroidota</taxon>
        <taxon>Flavobacteriia</taxon>
        <taxon>Flavobacteriales</taxon>
        <taxon>Weeksellaceae</taxon>
        <taxon>Elizabethkingia</taxon>
    </lineage>
</organism>
<gene>
    <name evidence="2" type="ORF">BMF97_00915</name>
</gene>
<dbReference type="PANTHER" id="PTHR47197">
    <property type="entry name" value="PROTEIN NIRF"/>
    <property type="match status" value="1"/>
</dbReference>
<sequence length="376" mass="42080">MRIQSIFFLLIILSLASCRGDEYIIQTETDVIAPPEQTAIKGFYVLNEGNMGSNKATLDFFDYTKGTYFRNIYAEANPTVVKELGDVGNDVKIYGSKMYVVVNASNKVEVLDARTVKRIKSISVENGRYMTFANGKAYVSSYTGPIKIDPKAPQGKVLEIDTLSLSVTREAVVGFQPEEMTVVKNKLYVANSGGYRVPDYDRTISVIDLGTFKEIAKYDVAINLNKLKSDANGDLYVTSRGDYYTTASNLFVVDSESGLIKKTFNLPVSDFTIVNDRLYYYSNSYSYNTNSYVKSYGIIDVKTKSVIANKLFDAKYESEIETPYGIMVNPITGDLYITDAGNYVSTGYIYCFNKNGAFRWRTEGGNIPAHFTLLYK</sequence>
<dbReference type="SUPFAM" id="SSF75011">
    <property type="entry name" value="3-carboxy-cis,cis-mucoante lactonizing enzyme"/>
    <property type="match status" value="1"/>
</dbReference>
<protein>
    <recommendedName>
        <fullName evidence="4">YncE family protein</fullName>
    </recommendedName>
</protein>
<dbReference type="Proteomes" id="UP000188947">
    <property type="component" value="Unassembled WGS sequence"/>
</dbReference>
<dbReference type="PANTHER" id="PTHR47197:SF3">
    <property type="entry name" value="DIHYDRO-HEME D1 DEHYDROGENASE"/>
    <property type="match status" value="1"/>
</dbReference>
<dbReference type="EMBL" id="MPOG01000001">
    <property type="protein sequence ID" value="OOH97857.1"/>
    <property type="molecule type" value="Genomic_DNA"/>
</dbReference>
<proteinExistence type="predicted"/>
<dbReference type="Gene3D" id="2.130.10.10">
    <property type="entry name" value="YVTN repeat-like/Quinoprotein amine dehydrogenase"/>
    <property type="match status" value="1"/>
</dbReference>
<evidence type="ECO:0000313" key="2">
    <source>
        <dbReference type="EMBL" id="OOH97857.1"/>
    </source>
</evidence>
<keyword evidence="1" id="KW-0732">Signal</keyword>
<dbReference type="AlphaFoldDB" id="A0A1T3I9Z6"/>
<dbReference type="Pfam" id="PF16819">
    <property type="entry name" value="DUF5074"/>
    <property type="match status" value="1"/>
</dbReference>
<dbReference type="InterPro" id="IPR031815">
    <property type="entry name" value="DUF5074"/>
</dbReference>
<evidence type="ECO:0000313" key="3">
    <source>
        <dbReference type="Proteomes" id="UP000188947"/>
    </source>
</evidence>
<dbReference type="PROSITE" id="PS51257">
    <property type="entry name" value="PROKAR_LIPOPROTEIN"/>
    <property type="match status" value="1"/>
</dbReference>
<feature type="signal peptide" evidence="1">
    <location>
        <begin position="1"/>
        <end position="19"/>
    </location>
</feature>
<accession>A0A1T3I9Z6</accession>